<reference evidence="1" key="1">
    <citation type="submission" date="2014-09" db="EMBL/GenBank/DDBJ databases">
        <authorList>
            <person name="Magalhaes I.L.F."/>
            <person name="Oliveira U."/>
            <person name="Santos F.R."/>
            <person name="Vidigal T.H.D.A."/>
            <person name="Brescovit A.D."/>
            <person name="Santos A.J."/>
        </authorList>
    </citation>
    <scope>NUCLEOTIDE SEQUENCE</scope>
    <source>
        <tissue evidence="1">Shoot tissue taken approximately 20 cm above the soil surface</tissue>
    </source>
</reference>
<dbReference type="AlphaFoldDB" id="A0A0A8XWX4"/>
<proteinExistence type="predicted"/>
<evidence type="ECO:0000313" key="1">
    <source>
        <dbReference type="EMBL" id="JAD17258.1"/>
    </source>
</evidence>
<accession>A0A0A8XWX4</accession>
<name>A0A0A8XWX4_ARUDO</name>
<organism evidence="1">
    <name type="scientific">Arundo donax</name>
    <name type="common">Giant reed</name>
    <name type="synonym">Donax arundinaceus</name>
    <dbReference type="NCBI Taxonomy" id="35708"/>
    <lineage>
        <taxon>Eukaryota</taxon>
        <taxon>Viridiplantae</taxon>
        <taxon>Streptophyta</taxon>
        <taxon>Embryophyta</taxon>
        <taxon>Tracheophyta</taxon>
        <taxon>Spermatophyta</taxon>
        <taxon>Magnoliopsida</taxon>
        <taxon>Liliopsida</taxon>
        <taxon>Poales</taxon>
        <taxon>Poaceae</taxon>
        <taxon>PACMAD clade</taxon>
        <taxon>Arundinoideae</taxon>
        <taxon>Arundineae</taxon>
        <taxon>Arundo</taxon>
    </lineage>
</organism>
<dbReference type="EMBL" id="GBRH01280637">
    <property type="protein sequence ID" value="JAD17258.1"/>
    <property type="molecule type" value="Transcribed_RNA"/>
</dbReference>
<sequence length="62" mass="6051">MSARSSSSSSSKSQPLISSGYLLTFPNSNSSFASSESGSSVCSGFAGDFGVSTGTSLGDEGA</sequence>
<reference evidence="1" key="2">
    <citation type="journal article" date="2015" name="Data Brief">
        <title>Shoot transcriptome of the giant reed, Arundo donax.</title>
        <authorList>
            <person name="Barrero R.A."/>
            <person name="Guerrero F.D."/>
            <person name="Moolhuijzen P."/>
            <person name="Goolsby J.A."/>
            <person name="Tidwell J."/>
            <person name="Bellgard S.E."/>
            <person name="Bellgard M.I."/>
        </authorList>
    </citation>
    <scope>NUCLEOTIDE SEQUENCE</scope>
    <source>
        <tissue evidence="1">Shoot tissue taken approximately 20 cm above the soil surface</tissue>
    </source>
</reference>
<protein>
    <submittedName>
        <fullName evidence="1">Uncharacterized protein</fullName>
    </submittedName>
</protein>